<accession>A0A4R7K875</accession>
<dbReference type="Proteomes" id="UP000294749">
    <property type="component" value="Unassembled WGS sequence"/>
</dbReference>
<dbReference type="PIRSF" id="PIRSF006603">
    <property type="entry name" value="DinF"/>
    <property type="match status" value="1"/>
</dbReference>
<comment type="subcellular location">
    <subcellularLocation>
        <location evidence="1">Cell membrane</location>
        <topology evidence="1">Multi-pass membrane protein</topology>
    </subcellularLocation>
</comment>
<dbReference type="GO" id="GO:0015297">
    <property type="term" value="F:antiporter activity"/>
    <property type="evidence" value="ECO:0007669"/>
    <property type="project" value="UniProtKB-KW"/>
</dbReference>
<dbReference type="RefSeq" id="WP_133686895.1">
    <property type="nucleotide sequence ID" value="NZ_SOAY01000010.1"/>
</dbReference>
<feature type="transmembrane region" description="Helical" evidence="10">
    <location>
        <begin position="12"/>
        <end position="32"/>
    </location>
</feature>
<proteinExistence type="predicted"/>
<evidence type="ECO:0000313" key="11">
    <source>
        <dbReference type="EMBL" id="TDT47517.1"/>
    </source>
</evidence>
<evidence type="ECO:0000313" key="12">
    <source>
        <dbReference type="Proteomes" id="UP000294749"/>
    </source>
</evidence>
<dbReference type="CDD" id="cd13131">
    <property type="entry name" value="MATE_NorM_like"/>
    <property type="match status" value="1"/>
</dbReference>
<feature type="transmembrane region" description="Helical" evidence="10">
    <location>
        <begin position="276"/>
        <end position="297"/>
    </location>
</feature>
<feature type="transmembrane region" description="Helical" evidence="10">
    <location>
        <begin position="190"/>
        <end position="212"/>
    </location>
</feature>
<evidence type="ECO:0000256" key="3">
    <source>
        <dbReference type="ARBA" id="ARBA00022449"/>
    </source>
</evidence>
<evidence type="ECO:0000256" key="4">
    <source>
        <dbReference type="ARBA" id="ARBA00022475"/>
    </source>
</evidence>
<feature type="transmembrane region" description="Helical" evidence="10">
    <location>
        <begin position="395"/>
        <end position="414"/>
    </location>
</feature>
<feature type="transmembrane region" description="Helical" evidence="10">
    <location>
        <begin position="426"/>
        <end position="445"/>
    </location>
</feature>
<dbReference type="GO" id="GO:0005886">
    <property type="term" value="C:plasma membrane"/>
    <property type="evidence" value="ECO:0007669"/>
    <property type="project" value="UniProtKB-SubCell"/>
</dbReference>
<evidence type="ECO:0000256" key="9">
    <source>
        <dbReference type="ARBA" id="ARBA00031636"/>
    </source>
</evidence>
<dbReference type="Pfam" id="PF01554">
    <property type="entry name" value="MatE"/>
    <property type="match status" value="2"/>
</dbReference>
<dbReference type="EMBL" id="SOAY01000010">
    <property type="protein sequence ID" value="TDT47517.1"/>
    <property type="molecule type" value="Genomic_DNA"/>
</dbReference>
<sequence>MLQNYTKEFSYNIKLSVPVILGMLGHTFVQLADNIMVGQLGTAELAAVSLGNSFVFVAMSLGIGFSTAITPLVAEADGAGNKENAKSALKHGLVLCTILGLSLFGVILLAKPVMYVMKQPIEVVELALPYLDLVAFSLVPLIIFQAFKQFSEGLSQTKYPMYATIVANIINIVLNYLLIFGNFGFPEMGIVGAAIGTLVSRIFMVLYLWFILKTKDKFKDYVTGFNFKKIEKTVMKKIIELGFPSSLQMFFEVGIFTSAVWLSGVLGKNAQAANQIALNLSSMTFMFGMGLGIAAMIRVGNQKGLANFKELRRIAQSIFLLTFILEIVFAALFLLGRHWFPSLYLDIDDMTNFADNTEVLIIAAELLLVAAFFQISDGIQVVVLGALRGLQDVKIPTVITFISYWLIGFPVSYYLCLHTDLKSTGIWIGLLTGLSASAIMLYLRFNYLTKKLIAQ</sequence>
<dbReference type="InterPro" id="IPR048279">
    <property type="entry name" value="MdtK-like"/>
</dbReference>
<keyword evidence="8 10" id="KW-0472">Membrane</keyword>
<evidence type="ECO:0000256" key="10">
    <source>
        <dbReference type="SAM" id="Phobius"/>
    </source>
</evidence>
<keyword evidence="5 10" id="KW-0812">Transmembrane</keyword>
<evidence type="ECO:0000256" key="6">
    <source>
        <dbReference type="ARBA" id="ARBA00022989"/>
    </source>
</evidence>
<feature type="transmembrane region" description="Helical" evidence="10">
    <location>
        <begin position="93"/>
        <end position="115"/>
    </location>
</feature>
<organism evidence="11 12">
    <name type="scientific">Maribacter spongiicola</name>
    <dbReference type="NCBI Taxonomy" id="1206753"/>
    <lineage>
        <taxon>Bacteria</taxon>
        <taxon>Pseudomonadati</taxon>
        <taxon>Bacteroidota</taxon>
        <taxon>Flavobacteriia</taxon>
        <taxon>Flavobacteriales</taxon>
        <taxon>Flavobacteriaceae</taxon>
        <taxon>Maribacter</taxon>
    </lineage>
</organism>
<dbReference type="GO" id="GO:0006811">
    <property type="term" value="P:monoatomic ion transport"/>
    <property type="evidence" value="ECO:0007669"/>
    <property type="project" value="UniProtKB-KW"/>
</dbReference>
<keyword evidence="4" id="KW-1003">Cell membrane</keyword>
<evidence type="ECO:0000256" key="8">
    <source>
        <dbReference type="ARBA" id="ARBA00023136"/>
    </source>
</evidence>
<feature type="transmembrane region" description="Helical" evidence="10">
    <location>
        <begin position="238"/>
        <end position="264"/>
    </location>
</feature>
<dbReference type="GO" id="GO:0042910">
    <property type="term" value="F:xenobiotic transmembrane transporter activity"/>
    <property type="evidence" value="ECO:0007669"/>
    <property type="project" value="InterPro"/>
</dbReference>
<dbReference type="NCBIfam" id="TIGR00797">
    <property type="entry name" value="matE"/>
    <property type="match status" value="1"/>
</dbReference>
<evidence type="ECO:0000256" key="7">
    <source>
        <dbReference type="ARBA" id="ARBA00023065"/>
    </source>
</evidence>
<evidence type="ECO:0000256" key="1">
    <source>
        <dbReference type="ARBA" id="ARBA00004651"/>
    </source>
</evidence>
<feature type="transmembrane region" description="Helical" evidence="10">
    <location>
        <begin position="318"/>
        <end position="340"/>
    </location>
</feature>
<keyword evidence="7" id="KW-0406">Ion transport</keyword>
<keyword evidence="12" id="KW-1185">Reference proteome</keyword>
<comment type="caution">
    <text evidence="11">The sequence shown here is derived from an EMBL/GenBank/DDBJ whole genome shotgun (WGS) entry which is preliminary data.</text>
</comment>
<evidence type="ECO:0000256" key="5">
    <source>
        <dbReference type="ARBA" id="ARBA00022692"/>
    </source>
</evidence>
<dbReference type="InterPro" id="IPR002528">
    <property type="entry name" value="MATE_fam"/>
</dbReference>
<keyword evidence="2" id="KW-0813">Transport</keyword>
<protein>
    <recommendedName>
        <fullName evidence="9">Multidrug-efflux transporter</fullName>
    </recommendedName>
</protein>
<dbReference type="OrthoDB" id="9780160at2"/>
<evidence type="ECO:0000256" key="2">
    <source>
        <dbReference type="ARBA" id="ARBA00022448"/>
    </source>
</evidence>
<name>A0A4R7K875_9FLAO</name>
<dbReference type="PANTHER" id="PTHR43298">
    <property type="entry name" value="MULTIDRUG RESISTANCE PROTEIN NORM-RELATED"/>
    <property type="match status" value="1"/>
</dbReference>
<feature type="transmembrane region" description="Helical" evidence="10">
    <location>
        <begin position="159"/>
        <end position="178"/>
    </location>
</feature>
<keyword evidence="6 10" id="KW-1133">Transmembrane helix</keyword>
<feature type="transmembrane region" description="Helical" evidence="10">
    <location>
        <begin position="360"/>
        <end position="383"/>
    </location>
</feature>
<dbReference type="PANTHER" id="PTHR43298:SF2">
    <property type="entry name" value="FMN_FAD EXPORTER YEEO-RELATED"/>
    <property type="match status" value="1"/>
</dbReference>
<keyword evidence="3" id="KW-0050">Antiport</keyword>
<dbReference type="AlphaFoldDB" id="A0A4R7K875"/>
<feature type="transmembrane region" description="Helical" evidence="10">
    <location>
        <begin position="127"/>
        <end position="147"/>
    </location>
</feature>
<dbReference type="InterPro" id="IPR050222">
    <property type="entry name" value="MATE_MdtK"/>
</dbReference>
<feature type="transmembrane region" description="Helical" evidence="10">
    <location>
        <begin position="52"/>
        <end position="73"/>
    </location>
</feature>
<reference evidence="11 12" key="1">
    <citation type="submission" date="2019-03" db="EMBL/GenBank/DDBJ databases">
        <title>Genomic Encyclopedia of Archaeal and Bacterial Type Strains, Phase II (KMG-II): from individual species to whole genera.</title>
        <authorList>
            <person name="Goeker M."/>
        </authorList>
    </citation>
    <scope>NUCLEOTIDE SEQUENCE [LARGE SCALE GENOMIC DNA]</scope>
    <source>
        <strain evidence="11 12">DSM 25233</strain>
    </source>
</reference>
<gene>
    <name evidence="11" type="ORF">CLV90_1593</name>
</gene>